<proteinExistence type="predicted"/>
<feature type="signal peptide" evidence="1">
    <location>
        <begin position="1"/>
        <end position="22"/>
    </location>
</feature>
<keyword evidence="1" id="KW-0732">Signal</keyword>
<evidence type="ECO:0000313" key="3">
    <source>
        <dbReference type="Proteomes" id="UP000237351"/>
    </source>
</evidence>
<feature type="chain" id="PRO_5012009450" evidence="1">
    <location>
        <begin position="23"/>
        <end position="344"/>
    </location>
</feature>
<dbReference type="KEGG" id="naf:GQ61_00915"/>
<keyword evidence="3" id="KW-1185">Reference proteome</keyword>
<evidence type="ECO:0000256" key="1">
    <source>
        <dbReference type="SAM" id="SignalP"/>
    </source>
</evidence>
<dbReference type="InterPro" id="IPR036709">
    <property type="entry name" value="Autotransporte_beta_dom_sf"/>
</dbReference>
<name>A0A1W6N2U6_9PROT</name>
<accession>A0A1W6N2U6</accession>
<gene>
    <name evidence="2" type="ORF">GQ61_00915</name>
</gene>
<reference evidence="2 3" key="1">
    <citation type="submission" date="2014-06" db="EMBL/GenBank/DDBJ databases">
        <title>The genome of the endonuclear symbiont Nucleicultrix amoebiphila.</title>
        <authorList>
            <person name="Schulz F."/>
            <person name="Horn M."/>
        </authorList>
    </citation>
    <scope>NUCLEOTIDE SEQUENCE [LARGE SCALE GENOMIC DNA]</scope>
    <source>
        <strain evidence="2 3">FS5</strain>
    </source>
</reference>
<dbReference type="RefSeq" id="WP_085783496.1">
    <property type="nucleotide sequence ID" value="NZ_CP008743.1"/>
</dbReference>
<dbReference type="EMBL" id="CP008743">
    <property type="protein sequence ID" value="ARN84138.1"/>
    <property type="molecule type" value="Genomic_DNA"/>
</dbReference>
<dbReference type="SUPFAM" id="SSF103515">
    <property type="entry name" value="Autotransporter"/>
    <property type="match status" value="1"/>
</dbReference>
<dbReference type="Gene3D" id="2.40.128.130">
    <property type="entry name" value="Autotransporter beta-domain"/>
    <property type="match status" value="1"/>
</dbReference>
<dbReference type="STRING" id="1414854.GQ61_00915"/>
<protein>
    <submittedName>
        <fullName evidence="2">Uncharacterized protein</fullName>
    </submittedName>
</protein>
<dbReference type="AlphaFoldDB" id="A0A1W6N2U6"/>
<organism evidence="2 3">
    <name type="scientific">Candidatus Nucleicultrix amoebiphila FS5</name>
    <dbReference type="NCBI Taxonomy" id="1414854"/>
    <lineage>
        <taxon>Bacteria</taxon>
        <taxon>Pseudomonadati</taxon>
        <taxon>Pseudomonadota</taxon>
        <taxon>Alphaproteobacteria</taxon>
        <taxon>Holosporales</taxon>
        <taxon>Candidatus Nucleicultricaceae</taxon>
        <taxon>Candidatus Nucleicultrix</taxon>
    </lineage>
</organism>
<sequence>MKKLQYILTFSTILCSINSVSAASEQKVIKDGVYTLKANPSYSWRNDPKFVRRNISFWSTVAKTSFKDTFNLSGTSGGTKTFTFGIGYQLINKLEIGLFYGYAATDAHTKLFTGSQQDTISNSINAYVNYDFVQWLSGSVLGGYSGTDTAITNKTAPDPFGGPGPFPITGSTIPGRGLLFRASLDAHAVYNNFFGSINLGYTHNRAISILTTNTPLTLNPNIGVGIINQDILPGNATSKHNLNLLATIGHSFFLQDDVIYAVSPYIKGGVDFDLKKQTIRTAVSTPNNTFNFVSNSRARVGLTLGTGFRLMLPSNITAGFDYTNTSGHSGFRSDTYSINAKIRF</sequence>
<evidence type="ECO:0000313" key="2">
    <source>
        <dbReference type="EMBL" id="ARN84138.1"/>
    </source>
</evidence>
<dbReference type="Proteomes" id="UP000237351">
    <property type="component" value="Chromosome"/>
</dbReference>